<gene>
    <name evidence="2" type="ORF">FV139_19990</name>
</gene>
<dbReference type="RefSeq" id="WP_148070267.1">
    <property type="nucleotide sequence ID" value="NZ_VRZA01000011.1"/>
</dbReference>
<name>A0A5C8ZM16_9GAMM</name>
<dbReference type="InterPro" id="IPR011201">
    <property type="entry name" value="Zinc-ribbon_6_bact"/>
</dbReference>
<evidence type="ECO:0000259" key="1">
    <source>
        <dbReference type="Pfam" id="PF10005"/>
    </source>
</evidence>
<keyword evidence="3" id="KW-1185">Reference proteome</keyword>
<evidence type="ECO:0000313" key="3">
    <source>
        <dbReference type="Proteomes" id="UP000321039"/>
    </source>
</evidence>
<comment type="caution">
    <text evidence="2">The sequence shown here is derived from an EMBL/GenBank/DDBJ whole genome shotgun (WGS) entry which is preliminary data.</text>
</comment>
<organism evidence="2 3">
    <name type="scientific">Parahaliea maris</name>
    <dbReference type="NCBI Taxonomy" id="2716870"/>
    <lineage>
        <taxon>Bacteria</taxon>
        <taxon>Pseudomonadati</taxon>
        <taxon>Pseudomonadota</taxon>
        <taxon>Gammaproteobacteria</taxon>
        <taxon>Cellvibrionales</taxon>
        <taxon>Halieaceae</taxon>
        <taxon>Parahaliea</taxon>
    </lineage>
</organism>
<accession>A0A5C8ZM16</accession>
<dbReference type="AlphaFoldDB" id="A0A5C8ZM16"/>
<reference evidence="2 3" key="1">
    <citation type="submission" date="2019-08" db="EMBL/GenBank/DDBJ databases">
        <title>Parahaliea maris sp. nov., isolated from the surface seawater.</title>
        <authorList>
            <person name="Liu Y."/>
        </authorList>
    </citation>
    <scope>NUCLEOTIDE SEQUENCE [LARGE SCALE GENOMIC DNA]</scope>
    <source>
        <strain evidence="2 3">HSLHS9</strain>
    </source>
</reference>
<dbReference type="Pfam" id="PF15887">
    <property type="entry name" value="Peptidase_Mx"/>
    <property type="match status" value="1"/>
</dbReference>
<proteinExistence type="predicted"/>
<protein>
    <recommendedName>
        <fullName evidence="1">Zinc-ribbon domain-containing protein</fullName>
    </recommendedName>
</protein>
<feature type="domain" description="Zinc-ribbon" evidence="1">
    <location>
        <begin position="4"/>
        <end position="91"/>
    </location>
</feature>
<sequence length="340" mass="38478">MQRFTCRCGQPVFFDNAQCTACGARLGFDSEALVMRALQPDDGQWVSEDGATWLLCDNAIQHGVCNWLLHADQESPLCRACQFNRTVPNLEQPANSERWARLEQAKKRLFYTLLQLGLPLATLAESPQRGLAFDFVEDQRSGQGFCESFAHTGYAAGIVTINLLEADDVAREEQREFLREDYRTVLGHLRHESGHYFWHLLQPDADIAGAFKALFGDEFEDYAAALEAHYTQGPPQDWSSRFISAYASAHPSEDWAESWGHYLHIYDALETAAAHGLVPQGPEEMTVQERITRWRDLSVTLNELNRSIGLSDAYPFVLNTAVELKLTFVDRVISLFQTLR</sequence>
<evidence type="ECO:0000313" key="2">
    <source>
        <dbReference type="EMBL" id="TXS89225.1"/>
    </source>
</evidence>
<dbReference type="Gene3D" id="3.40.390.70">
    <property type="match status" value="1"/>
</dbReference>
<dbReference type="PIRSF" id="PIRSF012641">
    <property type="entry name" value="UCP012641"/>
    <property type="match status" value="1"/>
</dbReference>
<dbReference type="Proteomes" id="UP000321039">
    <property type="component" value="Unassembled WGS sequence"/>
</dbReference>
<dbReference type="InterPro" id="IPR031321">
    <property type="entry name" value="UCP012641"/>
</dbReference>
<dbReference type="EMBL" id="VRZA01000011">
    <property type="protein sequence ID" value="TXS89225.1"/>
    <property type="molecule type" value="Genomic_DNA"/>
</dbReference>
<dbReference type="Pfam" id="PF10005">
    <property type="entry name" value="Zn_ribbon_DZR_6"/>
    <property type="match status" value="1"/>
</dbReference>